<name>D1A7A2_THECD</name>
<evidence type="ECO:0000313" key="2">
    <source>
        <dbReference type="Proteomes" id="UP000001918"/>
    </source>
</evidence>
<sequence length="147" mass="16836">MSGFEKFCWYEVSGAQFPTGRPRDERFLNLGLLLTSDIHADGAIALEALQLVELAREGKDDLEEWLGNATSAYFRPDGVEITDLGPDPQTQHYSLDEVHASLIHYWKFICPSTEERRAALQEWARRYTMEYPETPDPQHPCLAHLPM</sequence>
<evidence type="ECO:0000313" key="1">
    <source>
        <dbReference type="EMBL" id="ACZ00308.1"/>
    </source>
</evidence>
<reference evidence="1 2" key="1">
    <citation type="journal article" date="2011" name="Stand. Genomic Sci.">
        <title>Complete genome sequence of Thermomonospora curvata type strain (B9).</title>
        <authorList>
            <person name="Chertkov O."/>
            <person name="Sikorski J."/>
            <person name="Nolan M."/>
            <person name="Lapidus A."/>
            <person name="Lucas S."/>
            <person name="Del Rio T.G."/>
            <person name="Tice H."/>
            <person name="Cheng J.F."/>
            <person name="Goodwin L."/>
            <person name="Pitluck S."/>
            <person name="Liolios K."/>
            <person name="Ivanova N."/>
            <person name="Mavromatis K."/>
            <person name="Mikhailova N."/>
            <person name="Ovchinnikova G."/>
            <person name="Pati A."/>
            <person name="Chen A."/>
            <person name="Palaniappan K."/>
            <person name="Djao O.D."/>
            <person name="Land M."/>
            <person name="Hauser L."/>
            <person name="Chang Y.J."/>
            <person name="Jeffries C.D."/>
            <person name="Brettin T."/>
            <person name="Han C."/>
            <person name="Detter J.C."/>
            <person name="Rohde M."/>
            <person name="Goker M."/>
            <person name="Woyke T."/>
            <person name="Bristow J."/>
            <person name="Eisen J.A."/>
            <person name="Markowitz V."/>
            <person name="Hugenholtz P."/>
            <person name="Klenk H.P."/>
            <person name="Kyrpides N.C."/>
        </authorList>
    </citation>
    <scope>NUCLEOTIDE SEQUENCE [LARGE SCALE GENOMIC DNA]</scope>
    <source>
        <strain evidence="2">ATCC 19995 / DSM 43183 / JCM 3096 / KCTC 9072 / NBRC 15933 / NCIMB 10081 / Henssen B9</strain>
    </source>
</reference>
<dbReference type="OrthoDB" id="4184983at2"/>
<protein>
    <submittedName>
        <fullName evidence="1">Uncharacterized protein</fullName>
    </submittedName>
</protein>
<dbReference type="eggNOG" id="ENOG5031VBM">
    <property type="taxonomic scope" value="Bacteria"/>
</dbReference>
<dbReference type="Proteomes" id="UP000001918">
    <property type="component" value="Chromosome"/>
</dbReference>
<dbReference type="AlphaFoldDB" id="D1A7A2"/>
<dbReference type="KEGG" id="tcu:Tcur_4790"/>
<gene>
    <name evidence="1" type="ordered locus">Tcur_4790</name>
</gene>
<keyword evidence="2" id="KW-1185">Reference proteome</keyword>
<dbReference type="EMBL" id="CP001738">
    <property type="protein sequence ID" value="ACZ00308.1"/>
    <property type="molecule type" value="Genomic_DNA"/>
</dbReference>
<accession>D1A7A2</accession>
<dbReference type="HOGENOM" id="CLU_1767178_0_0_11"/>
<organism evidence="1 2">
    <name type="scientific">Thermomonospora curvata (strain ATCC 19995 / DSM 43183 / JCM 3096 / KCTC 9072 / NBRC 15933 / NCIMB 10081 / Henssen B9)</name>
    <dbReference type="NCBI Taxonomy" id="471852"/>
    <lineage>
        <taxon>Bacteria</taxon>
        <taxon>Bacillati</taxon>
        <taxon>Actinomycetota</taxon>
        <taxon>Actinomycetes</taxon>
        <taxon>Streptosporangiales</taxon>
        <taxon>Thermomonosporaceae</taxon>
        <taxon>Thermomonospora</taxon>
    </lineage>
</organism>
<proteinExistence type="predicted"/>